<protein>
    <recommendedName>
        <fullName evidence="1">PIN domain-containing protein</fullName>
    </recommendedName>
</protein>
<evidence type="ECO:0000313" key="2">
    <source>
        <dbReference type="EMBL" id="VAX09551.1"/>
    </source>
</evidence>
<proteinExistence type="predicted"/>
<evidence type="ECO:0000259" key="1">
    <source>
        <dbReference type="Pfam" id="PF01850"/>
    </source>
</evidence>
<dbReference type="EMBL" id="UOFX01000053">
    <property type="protein sequence ID" value="VAX09551.1"/>
    <property type="molecule type" value="Genomic_DNA"/>
</dbReference>
<dbReference type="SUPFAM" id="SSF88723">
    <property type="entry name" value="PIN domain-like"/>
    <property type="match status" value="1"/>
</dbReference>
<dbReference type="Gene3D" id="3.40.50.1010">
    <property type="entry name" value="5'-nuclease"/>
    <property type="match status" value="1"/>
</dbReference>
<feature type="domain" description="PIN" evidence="1">
    <location>
        <begin position="3"/>
        <end position="132"/>
    </location>
</feature>
<accession>A0A3B1B5S1</accession>
<dbReference type="AlphaFoldDB" id="A0A3B1B5S1"/>
<dbReference type="InterPro" id="IPR002716">
    <property type="entry name" value="PIN_dom"/>
</dbReference>
<gene>
    <name evidence="2" type="ORF">MNBD_GAMMA26-339</name>
</gene>
<organism evidence="2">
    <name type="scientific">hydrothermal vent metagenome</name>
    <dbReference type="NCBI Taxonomy" id="652676"/>
    <lineage>
        <taxon>unclassified sequences</taxon>
        <taxon>metagenomes</taxon>
        <taxon>ecological metagenomes</taxon>
    </lineage>
</organism>
<dbReference type="InterPro" id="IPR029060">
    <property type="entry name" value="PIN-like_dom_sf"/>
</dbReference>
<reference evidence="2" key="1">
    <citation type="submission" date="2018-06" db="EMBL/GenBank/DDBJ databases">
        <authorList>
            <person name="Zhirakovskaya E."/>
        </authorList>
    </citation>
    <scope>NUCLEOTIDE SEQUENCE</scope>
</reference>
<sequence>MTYIDTSALAKWYLPEAGSDSFADWMQQQDVTCISSLTKTEFRCLLARRQRMQLLTSVQVQELYAKFQQDCQDGHLLYYAVLDQHVLDAELMIESLPAIALRTLDALHLSIAHEISVKALATADKVMAQAAEQLEMEVAWFGEE</sequence>
<name>A0A3B1B5S1_9ZZZZ</name>
<dbReference type="CDD" id="cd09874">
    <property type="entry name" value="PIN_MT3492-like"/>
    <property type="match status" value="1"/>
</dbReference>
<dbReference type="Pfam" id="PF01850">
    <property type="entry name" value="PIN"/>
    <property type="match status" value="1"/>
</dbReference>